<evidence type="ECO:0000313" key="11">
    <source>
        <dbReference type="EMBL" id="EZQ04848.1"/>
    </source>
</evidence>
<dbReference type="Gene3D" id="3.30.1330.10">
    <property type="entry name" value="PurM-like, N-terminal domain"/>
    <property type="match status" value="1"/>
</dbReference>
<comment type="similarity">
    <text evidence="8">Belongs to the AIR synthase family.</text>
</comment>
<evidence type="ECO:0000256" key="8">
    <source>
        <dbReference type="HAMAP-Rule" id="MF_00741"/>
    </source>
</evidence>
<keyword evidence="7 8" id="KW-0067">ATP-binding</keyword>
<dbReference type="PANTHER" id="PTHR10520:SF12">
    <property type="entry name" value="TRIFUNCTIONAL PURINE BIOSYNTHETIC PROTEIN ADENOSINE-3"/>
    <property type="match status" value="1"/>
</dbReference>
<evidence type="ECO:0000256" key="1">
    <source>
        <dbReference type="ARBA" id="ARBA00004686"/>
    </source>
</evidence>
<organism evidence="11 12">
    <name type="scientific">Candidatus Acidianus copahuensis</name>
    <dbReference type="NCBI Taxonomy" id="1160895"/>
    <lineage>
        <taxon>Archaea</taxon>
        <taxon>Thermoproteota</taxon>
        <taxon>Thermoprotei</taxon>
        <taxon>Sulfolobales</taxon>
        <taxon>Sulfolobaceae</taxon>
        <taxon>Acidianus</taxon>
    </lineage>
</organism>
<gene>
    <name evidence="8" type="primary">purM</name>
    <name evidence="11" type="ORF">CM19_07650</name>
</gene>
<sequence>MVSEYSRSGVDLDKVKRIHDEISKTISSTYTRTVLGAGHYSGVIEVNGIKLALHTDGVGTKTILALRSGILEPVGQDCVAMNVNDLICIGSIPLALVDYIALDKPSTDLVSKVMSGLIKASKESGVDIVGGETAIMPGVINGFDLSCTALGIVNELKTGKDIRPGDVVIGLKSNGVHSNGFSLIRRLIEEGKIAFDSWKDELMKPTALYVKPILEVLPYIKGAAHITGGSFSKIRRLTGLKVELLDMPEPQEVFKEIEKSGVPHEEMYKVFNMGIGMTLFLSKENVDEVMKTVQKYVDAFKIGEVKEGEGIIIRTYKNQVLSI</sequence>
<dbReference type="EMBL" id="JFZT01000044">
    <property type="protein sequence ID" value="EZQ04848.1"/>
    <property type="molecule type" value="Genomic_DNA"/>
</dbReference>
<keyword evidence="12" id="KW-1185">Reference proteome</keyword>
<dbReference type="InterPro" id="IPR036921">
    <property type="entry name" value="PurM-like_N_sf"/>
</dbReference>
<dbReference type="PANTHER" id="PTHR10520">
    <property type="entry name" value="TRIFUNCTIONAL PURINE BIOSYNTHETIC PROTEIN ADENOSINE-3-RELATED"/>
    <property type="match status" value="1"/>
</dbReference>
<comment type="pathway">
    <text evidence="1 8">Purine metabolism; IMP biosynthesis via de novo pathway; 5-amino-1-(5-phospho-D-ribosyl)imidazole from N(2)-formyl-N(1)-(5-phospho-D-ribosyl)glycinamide: step 2/2.</text>
</comment>
<dbReference type="GO" id="GO:0005829">
    <property type="term" value="C:cytosol"/>
    <property type="evidence" value="ECO:0007669"/>
    <property type="project" value="TreeGrafter"/>
</dbReference>
<dbReference type="HAMAP" id="MF_00741">
    <property type="entry name" value="AIRS"/>
    <property type="match status" value="1"/>
</dbReference>
<dbReference type="InterPro" id="IPR010918">
    <property type="entry name" value="PurM-like_C_dom"/>
</dbReference>
<dbReference type="UniPathway" id="UPA00074">
    <property type="reaction ID" value="UER00129"/>
</dbReference>
<dbReference type="RefSeq" id="WP_048099771.1">
    <property type="nucleotide sequence ID" value="NZ_JFZT01000044.1"/>
</dbReference>
<feature type="domain" description="PurM-like C-terminal" evidence="10">
    <location>
        <begin position="163"/>
        <end position="312"/>
    </location>
</feature>
<evidence type="ECO:0000256" key="5">
    <source>
        <dbReference type="ARBA" id="ARBA00022741"/>
    </source>
</evidence>
<dbReference type="Pfam" id="PF02769">
    <property type="entry name" value="AIRS_C"/>
    <property type="match status" value="1"/>
</dbReference>
<evidence type="ECO:0000256" key="4">
    <source>
        <dbReference type="ARBA" id="ARBA00022598"/>
    </source>
</evidence>
<keyword evidence="3 8" id="KW-0963">Cytoplasm</keyword>
<dbReference type="OrthoDB" id="6605at2157"/>
<dbReference type="InterPro" id="IPR016188">
    <property type="entry name" value="PurM-like_N"/>
</dbReference>
<dbReference type="GO" id="GO:0004637">
    <property type="term" value="F:phosphoribosylamine-glycine ligase activity"/>
    <property type="evidence" value="ECO:0007669"/>
    <property type="project" value="TreeGrafter"/>
</dbReference>
<evidence type="ECO:0000256" key="3">
    <source>
        <dbReference type="ARBA" id="ARBA00022490"/>
    </source>
</evidence>
<dbReference type="Gene3D" id="3.90.650.10">
    <property type="entry name" value="PurM-like C-terminal domain"/>
    <property type="match status" value="1"/>
</dbReference>
<evidence type="ECO:0000256" key="6">
    <source>
        <dbReference type="ARBA" id="ARBA00022755"/>
    </source>
</evidence>
<dbReference type="CDD" id="cd02196">
    <property type="entry name" value="PurM"/>
    <property type="match status" value="1"/>
</dbReference>
<evidence type="ECO:0000259" key="9">
    <source>
        <dbReference type="Pfam" id="PF00586"/>
    </source>
</evidence>
<dbReference type="GO" id="GO:0006189">
    <property type="term" value="P:'de novo' IMP biosynthetic process"/>
    <property type="evidence" value="ECO:0007669"/>
    <property type="project" value="UniProtKB-UniRule"/>
</dbReference>
<protein>
    <recommendedName>
        <fullName evidence="2 8">Phosphoribosylformylglycinamidine cyclo-ligase</fullName>
        <ecNumber evidence="2 8">6.3.3.1</ecNumber>
    </recommendedName>
    <alternativeName>
        <fullName evidence="8">AIR synthase</fullName>
    </alternativeName>
    <alternativeName>
        <fullName evidence="8">AIRS</fullName>
    </alternativeName>
    <alternativeName>
        <fullName evidence="8">Phosphoribosyl-aminoimidazole synthetase</fullName>
    </alternativeName>
</protein>
<evidence type="ECO:0000256" key="2">
    <source>
        <dbReference type="ARBA" id="ARBA00013047"/>
    </source>
</evidence>
<dbReference type="GO" id="GO:0004641">
    <property type="term" value="F:phosphoribosylformylglycinamidine cyclo-ligase activity"/>
    <property type="evidence" value="ECO:0007669"/>
    <property type="project" value="UniProtKB-UniRule"/>
</dbReference>
<evidence type="ECO:0000313" key="12">
    <source>
        <dbReference type="Proteomes" id="UP000024332"/>
    </source>
</evidence>
<reference evidence="11 12" key="1">
    <citation type="submission" date="2014-03" db="EMBL/GenBank/DDBJ databases">
        <title>Draft genome sequence of the novel thermoacidophilic archaea Acidianus copahuensis ALE1 strain, isolated from Copahue volcanic area in Neuquen Argentina.</title>
        <authorList>
            <person name="Urbieta M.S."/>
            <person name="Rascovan N."/>
            <person name="Castro C."/>
            <person name="Revale S."/>
            <person name="Giaveno M.A."/>
            <person name="Vazquez M.P."/>
            <person name="Donati E.R."/>
        </authorList>
    </citation>
    <scope>NUCLEOTIDE SEQUENCE [LARGE SCALE GENOMIC DNA]</scope>
    <source>
        <strain evidence="11 12">ALE1</strain>
    </source>
</reference>
<dbReference type="EC" id="6.3.3.1" evidence="2 8"/>
<dbReference type="AlphaFoldDB" id="A0A031LPW5"/>
<evidence type="ECO:0000259" key="10">
    <source>
        <dbReference type="Pfam" id="PF02769"/>
    </source>
</evidence>
<keyword evidence="5 8" id="KW-0547">Nucleotide-binding</keyword>
<keyword evidence="6 8" id="KW-0658">Purine biosynthesis</keyword>
<comment type="subcellular location">
    <subcellularLocation>
        <location evidence="8">Cytoplasm</location>
    </subcellularLocation>
</comment>
<dbReference type="STRING" id="1160895.CM19_07650"/>
<accession>A0A031LPW5</accession>
<dbReference type="InterPro" id="IPR036676">
    <property type="entry name" value="PurM-like_C_sf"/>
</dbReference>
<dbReference type="Pfam" id="PF00586">
    <property type="entry name" value="AIRS"/>
    <property type="match status" value="1"/>
</dbReference>
<feature type="domain" description="PurM-like N-terminal" evidence="9">
    <location>
        <begin position="41"/>
        <end position="153"/>
    </location>
</feature>
<evidence type="ECO:0000256" key="7">
    <source>
        <dbReference type="ARBA" id="ARBA00022840"/>
    </source>
</evidence>
<proteinExistence type="inferred from homology"/>
<dbReference type="InterPro" id="IPR004733">
    <property type="entry name" value="PurM_cligase"/>
</dbReference>
<dbReference type="FunFam" id="3.30.1330.10:FF:000020">
    <property type="entry name" value="Phosphoribosylformylglycinamidine cyclo-ligase"/>
    <property type="match status" value="1"/>
</dbReference>
<dbReference type="SUPFAM" id="SSF56042">
    <property type="entry name" value="PurM C-terminal domain-like"/>
    <property type="match status" value="1"/>
</dbReference>
<dbReference type="GO" id="GO:0005524">
    <property type="term" value="F:ATP binding"/>
    <property type="evidence" value="ECO:0007669"/>
    <property type="project" value="UniProtKB-KW"/>
</dbReference>
<comment type="caution">
    <text evidence="11">The sequence shown here is derived from an EMBL/GenBank/DDBJ whole genome shotgun (WGS) entry which is preliminary data.</text>
</comment>
<dbReference type="GO" id="GO:0046084">
    <property type="term" value="P:adenine biosynthetic process"/>
    <property type="evidence" value="ECO:0007669"/>
    <property type="project" value="TreeGrafter"/>
</dbReference>
<dbReference type="Proteomes" id="UP000024332">
    <property type="component" value="Unassembled WGS sequence"/>
</dbReference>
<dbReference type="NCBIfam" id="TIGR00878">
    <property type="entry name" value="purM"/>
    <property type="match status" value="1"/>
</dbReference>
<dbReference type="SUPFAM" id="SSF55326">
    <property type="entry name" value="PurM N-terminal domain-like"/>
    <property type="match status" value="1"/>
</dbReference>
<keyword evidence="4 8" id="KW-0436">Ligase</keyword>
<comment type="catalytic activity">
    <reaction evidence="8">
        <text>2-formamido-N(1)-(5-O-phospho-beta-D-ribosyl)acetamidine + ATP = 5-amino-1-(5-phospho-beta-D-ribosyl)imidazole + ADP + phosphate + H(+)</text>
        <dbReference type="Rhea" id="RHEA:23032"/>
        <dbReference type="ChEBI" id="CHEBI:15378"/>
        <dbReference type="ChEBI" id="CHEBI:30616"/>
        <dbReference type="ChEBI" id="CHEBI:43474"/>
        <dbReference type="ChEBI" id="CHEBI:137981"/>
        <dbReference type="ChEBI" id="CHEBI:147287"/>
        <dbReference type="ChEBI" id="CHEBI:456216"/>
        <dbReference type="EC" id="6.3.3.1"/>
    </reaction>
</comment>
<name>A0A031LPW5_9CREN</name>